<feature type="signal peptide" evidence="9">
    <location>
        <begin position="1"/>
        <end position="21"/>
    </location>
</feature>
<keyword evidence="11" id="KW-0645">Protease</keyword>
<comment type="similarity">
    <text evidence="1 7">Belongs to the peptidase S11 family.</text>
</comment>
<dbReference type="RefSeq" id="WP_374830568.1">
    <property type="nucleotide sequence ID" value="NZ_JBHEEZ010000005.1"/>
</dbReference>
<dbReference type="EMBL" id="JBHSEL010000126">
    <property type="protein sequence ID" value="MFC4626469.1"/>
    <property type="molecule type" value="Genomic_DNA"/>
</dbReference>
<feature type="compositionally biased region" description="Basic and acidic residues" evidence="8">
    <location>
        <begin position="334"/>
        <end position="351"/>
    </location>
</feature>
<feature type="compositionally biased region" description="Polar residues" evidence="8">
    <location>
        <begin position="364"/>
        <end position="376"/>
    </location>
</feature>
<dbReference type="Proteomes" id="UP001596042">
    <property type="component" value="Unassembled WGS sequence"/>
</dbReference>
<dbReference type="InterPro" id="IPR012338">
    <property type="entry name" value="Beta-lactam/transpept-like"/>
</dbReference>
<gene>
    <name evidence="11" type="ORF">ACFO1V_14870</name>
</gene>
<dbReference type="InterPro" id="IPR018044">
    <property type="entry name" value="Peptidase_S11"/>
</dbReference>
<evidence type="ECO:0000256" key="5">
    <source>
        <dbReference type="ARBA" id="ARBA00022984"/>
    </source>
</evidence>
<sequence>MIANSLKSLIVAVLMSGVAVGAVEANPSITVDVATGKVYQQEDAFQRWYPASLTKMMTAYVTFRALQAGEITLDSPVTMTVRAAKEPPSKMGYRPGAVLTVDNALKILLVKSANDIAVALAEAVGGSEKAFVQRMNAEARRLGMTGTHFANPNGLHDVNNYSTARDLAILGVQLRREFPQYAHYFSTEAIDPGEGKKIQPNYNILLGRFDGADGMKTGFVCASGFNLAGSATRNGRTVLTIVLGADRQETRAAQAAQNMAEAFRVKGSGGPTLATLRPSGGANLNQAVDMRKAICSQQAMADRWDGRDAEGRLKINSPYIHAMDRDPVAVPVRLLKDAPKPKKPATEEKPKTVKKVPKPAQKPRSQAASTQPSAVN</sequence>
<evidence type="ECO:0000256" key="3">
    <source>
        <dbReference type="ARBA" id="ARBA00022801"/>
    </source>
</evidence>
<keyword evidence="5" id="KW-0573">Peptidoglycan synthesis</keyword>
<protein>
    <submittedName>
        <fullName evidence="11">D-alanyl-D-alanine carboxypeptidase family protein</fullName>
        <ecNumber evidence="11">3.4.-.-</ecNumber>
    </submittedName>
</protein>
<evidence type="ECO:0000256" key="6">
    <source>
        <dbReference type="ARBA" id="ARBA00023316"/>
    </source>
</evidence>
<name>A0ABV9H989_9HYPH</name>
<evidence type="ECO:0000259" key="10">
    <source>
        <dbReference type="Pfam" id="PF00768"/>
    </source>
</evidence>
<keyword evidence="4" id="KW-0133">Cell shape</keyword>
<dbReference type="PRINTS" id="PR00725">
    <property type="entry name" value="DADACBPTASE1"/>
</dbReference>
<dbReference type="GO" id="GO:0004180">
    <property type="term" value="F:carboxypeptidase activity"/>
    <property type="evidence" value="ECO:0007669"/>
    <property type="project" value="UniProtKB-KW"/>
</dbReference>
<reference evidence="12" key="1">
    <citation type="journal article" date="2019" name="Int. J. Syst. Evol. Microbiol.">
        <title>The Global Catalogue of Microorganisms (GCM) 10K type strain sequencing project: providing services to taxonomists for standard genome sequencing and annotation.</title>
        <authorList>
            <consortium name="The Broad Institute Genomics Platform"/>
            <consortium name="The Broad Institute Genome Sequencing Center for Infectious Disease"/>
            <person name="Wu L."/>
            <person name="Ma J."/>
        </authorList>
    </citation>
    <scope>NUCLEOTIDE SEQUENCE [LARGE SCALE GENOMIC DNA]</scope>
    <source>
        <strain evidence="12">CGMCC 1.15731</strain>
    </source>
</reference>
<accession>A0ABV9H989</accession>
<dbReference type="Pfam" id="PF00768">
    <property type="entry name" value="Peptidase_S11"/>
    <property type="match status" value="1"/>
</dbReference>
<feature type="domain" description="Peptidase S11 D-alanyl-D-alanine carboxypeptidase A N-terminal" evidence="10">
    <location>
        <begin position="22"/>
        <end position="246"/>
    </location>
</feature>
<comment type="caution">
    <text evidence="11">The sequence shown here is derived from an EMBL/GenBank/DDBJ whole genome shotgun (WGS) entry which is preliminary data.</text>
</comment>
<keyword evidence="6" id="KW-0961">Cell wall biogenesis/degradation</keyword>
<evidence type="ECO:0000313" key="12">
    <source>
        <dbReference type="Proteomes" id="UP001596042"/>
    </source>
</evidence>
<keyword evidence="3 11" id="KW-0378">Hydrolase</keyword>
<evidence type="ECO:0000256" key="4">
    <source>
        <dbReference type="ARBA" id="ARBA00022960"/>
    </source>
</evidence>
<feature type="chain" id="PRO_5045613590" evidence="9">
    <location>
        <begin position="22"/>
        <end position="376"/>
    </location>
</feature>
<evidence type="ECO:0000256" key="7">
    <source>
        <dbReference type="RuleBase" id="RU004016"/>
    </source>
</evidence>
<dbReference type="Gene3D" id="3.40.710.10">
    <property type="entry name" value="DD-peptidase/beta-lactamase superfamily"/>
    <property type="match status" value="1"/>
</dbReference>
<dbReference type="InterPro" id="IPR001967">
    <property type="entry name" value="Peptidase_S11_N"/>
</dbReference>
<organism evidence="11 12">
    <name type="scientific">Daeguia caeni</name>
    <dbReference type="NCBI Taxonomy" id="439612"/>
    <lineage>
        <taxon>Bacteria</taxon>
        <taxon>Pseudomonadati</taxon>
        <taxon>Pseudomonadota</taxon>
        <taxon>Alphaproteobacteria</taxon>
        <taxon>Hyphomicrobiales</taxon>
        <taxon>Brucellaceae</taxon>
        <taxon>Daeguia</taxon>
    </lineage>
</organism>
<dbReference type="SUPFAM" id="SSF56601">
    <property type="entry name" value="beta-lactamase/transpeptidase-like"/>
    <property type="match status" value="1"/>
</dbReference>
<dbReference type="PANTHER" id="PTHR21581">
    <property type="entry name" value="D-ALANYL-D-ALANINE CARBOXYPEPTIDASE"/>
    <property type="match status" value="1"/>
</dbReference>
<proteinExistence type="inferred from homology"/>
<evidence type="ECO:0000256" key="9">
    <source>
        <dbReference type="SAM" id="SignalP"/>
    </source>
</evidence>
<evidence type="ECO:0000256" key="2">
    <source>
        <dbReference type="ARBA" id="ARBA00022729"/>
    </source>
</evidence>
<feature type="region of interest" description="Disordered" evidence="8">
    <location>
        <begin position="333"/>
        <end position="376"/>
    </location>
</feature>
<evidence type="ECO:0000256" key="1">
    <source>
        <dbReference type="ARBA" id="ARBA00007164"/>
    </source>
</evidence>
<evidence type="ECO:0000256" key="8">
    <source>
        <dbReference type="SAM" id="MobiDB-lite"/>
    </source>
</evidence>
<evidence type="ECO:0000313" key="11">
    <source>
        <dbReference type="EMBL" id="MFC4626469.1"/>
    </source>
</evidence>
<keyword evidence="2 9" id="KW-0732">Signal</keyword>
<dbReference type="PANTHER" id="PTHR21581:SF6">
    <property type="entry name" value="TRAFFICKING PROTEIN PARTICLE COMPLEX SUBUNIT 12"/>
    <property type="match status" value="1"/>
</dbReference>
<dbReference type="EC" id="3.4.-.-" evidence="11"/>
<keyword evidence="12" id="KW-1185">Reference proteome</keyword>
<keyword evidence="11" id="KW-0121">Carboxypeptidase</keyword>